<keyword evidence="2" id="KW-1133">Transmembrane helix</keyword>
<accession>A0A3E5B8K5</accession>
<name>A0A3E5B8K5_9BACE</name>
<evidence type="ECO:0000313" key="4">
    <source>
        <dbReference type="EMBL" id="RGN33942.1"/>
    </source>
</evidence>
<evidence type="ECO:0000256" key="1">
    <source>
        <dbReference type="ARBA" id="ARBA00022679"/>
    </source>
</evidence>
<proteinExistence type="predicted"/>
<dbReference type="PANTHER" id="PTHR46401:SF2">
    <property type="entry name" value="GLYCOSYLTRANSFERASE WBBK-RELATED"/>
    <property type="match status" value="1"/>
</dbReference>
<dbReference type="InterPro" id="IPR028098">
    <property type="entry name" value="Glyco_trans_4-like_N"/>
</dbReference>
<evidence type="ECO:0000313" key="5">
    <source>
        <dbReference type="Proteomes" id="UP000260983"/>
    </source>
</evidence>
<dbReference type="EMBL" id="QSUL01000010">
    <property type="protein sequence ID" value="RGN33942.1"/>
    <property type="molecule type" value="Genomic_DNA"/>
</dbReference>
<sequence length="354" mass="39991">MDKCYLVSYNGLSNAGGVERVCYYVSKIVKQKGYAVKVVDKDTIENYWLGKLVAFFFGKVPLLASCLLSGIYVIQKKKRGAIVITNGFNCPLACADMLFIHGTMKGHNTAIGVKKTFRSNLPIVYEKWAVNNAKNIIAVSHLAVQETKKFYQYQKDNFLVVNNMVDEHVYFPIAKAKDDVLKIVFCGRVEIRKGMDKLLELAHYIDMNSAKAKLIIATNNDMNIGELEKCDCVNIHVGLQQHQLNAFYNQGDVMYFPSMYEGFEMVTLEALSAGVPVLGNHVGAVLELYDRKELGVDIIKSPNNPADVLVQLEQQAEKYLTFKAKQELHNFYAEHYGIDAYIHKLDEVFTKITK</sequence>
<feature type="domain" description="Glycosyltransferase subfamily 4-like N-terminal" evidence="3">
    <location>
        <begin position="16"/>
        <end position="167"/>
    </location>
</feature>
<dbReference type="CDD" id="cd03801">
    <property type="entry name" value="GT4_PimA-like"/>
    <property type="match status" value="1"/>
</dbReference>
<comment type="caution">
    <text evidence="4">The sequence shown here is derived from an EMBL/GenBank/DDBJ whole genome shotgun (WGS) entry which is preliminary data.</text>
</comment>
<dbReference type="PANTHER" id="PTHR46401">
    <property type="entry name" value="GLYCOSYLTRANSFERASE WBBK-RELATED"/>
    <property type="match status" value="1"/>
</dbReference>
<dbReference type="AlphaFoldDB" id="A0A3E5B8K5"/>
<protein>
    <submittedName>
        <fullName evidence="4">Glycosyltransferase</fullName>
    </submittedName>
</protein>
<dbReference type="Pfam" id="PF13692">
    <property type="entry name" value="Glyco_trans_1_4"/>
    <property type="match status" value="1"/>
</dbReference>
<dbReference type="Pfam" id="PF13439">
    <property type="entry name" value="Glyco_transf_4"/>
    <property type="match status" value="1"/>
</dbReference>
<gene>
    <name evidence="4" type="ORF">DXB65_15840</name>
</gene>
<dbReference type="SUPFAM" id="SSF53756">
    <property type="entry name" value="UDP-Glycosyltransferase/glycogen phosphorylase"/>
    <property type="match status" value="1"/>
</dbReference>
<keyword evidence="2" id="KW-0472">Membrane</keyword>
<keyword evidence="1 4" id="KW-0808">Transferase</keyword>
<evidence type="ECO:0000256" key="2">
    <source>
        <dbReference type="SAM" id="Phobius"/>
    </source>
</evidence>
<dbReference type="GO" id="GO:0016757">
    <property type="term" value="F:glycosyltransferase activity"/>
    <property type="evidence" value="ECO:0007669"/>
    <property type="project" value="UniProtKB-ARBA"/>
</dbReference>
<feature type="transmembrane region" description="Helical" evidence="2">
    <location>
        <begin position="52"/>
        <end position="74"/>
    </location>
</feature>
<dbReference type="RefSeq" id="WP_117724822.1">
    <property type="nucleotide sequence ID" value="NZ_QSUL01000010.1"/>
</dbReference>
<reference evidence="4 5" key="1">
    <citation type="submission" date="2018-08" db="EMBL/GenBank/DDBJ databases">
        <title>A genome reference for cultivated species of the human gut microbiota.</title>
        <authorList>
            <person name="Zou Y."/>
            <person name="Xue W."/>
            <person name="Luo G."/>
        </authorList>
    </citation>
    <scope>NUCLEOTIDE SEQUENCE [LARGE SCALE GENOMIC DNA]</scope>
    <source>
        <strain evidence="4 5">OM05-15BH</strain>
    </source>
</reference>
<dbReference type="Proteomes" id="UP000260983">
    <property type="component" value="Unassembled WGS sequence"/>
</dbReference>
<dbReference type="Gene3D" id="3.40.50.2000">
    <property type="entry name" value="Glycogen Phosphorylase B"/>
    <property type="match status" value="2"/>
</dbReference>
<evidence type="ECO:0000259" key="3">
    <source>
        <dbReference type="Pfam" id="PF13439"/>
    </source>
</evidence>
<keyword evidence="2" id="KW-0812">Transmembrane</keyword>
<organism evidence="4 5">
    <name type="scientific">Bacteroides oleiciplenus</name>
    <dbReference type="NCBI Taxonomy" id="626931"/>
    <lineage>
        <taxon>Bacteria</taxon>
        <taxon>Pseudomonadati</taxon>
        <taxon>Bacteroidota</taxon>
        <taxon>Bacteroidia</taxon>
        <taxon>Bacteroidales</taxon>
        <taxon>Bacteroidaceae</taxon>
        <taxon>Bacteroides</taxon>
    </lineage>
</organism>